<gene>
    <name evidence="2" type="ORF">AVDCRST_MAG18-2719</name>
</gene>
<name>A0A6J4VG09_9BACT</name>
<feature type="compositionally biased region" description="Basic and acidic residues" evidence="1">
    <location>
        <begin position="22"/>
        <end position="38"/>
    </location>
</feature>
<organism evidence="2">
    <name type="scientific">uncultured Thermomicrobiales bacterium</name>
    <dbReference type="NCBI Taxonomy" id="1645740"/>
    <lineage>
        <taxon>Bacteria</taxon>
        <taxon>Pseudomonadati</taxon>
        <taxon>Thermomicrobiota</taxon>
        <taxon>Thermomicrobia</taxon>
        <taxon>Thermomicrobiales</taxon>
        <taxon>environmental samples</taxon>
    </lineage>
</organism>
<accession>A0A6J4VG09</accession>
<dbReference type="AlphaFoldDB" id="A0A6J4VG09"/>
<protein>
    <submittedName>
        <fullName evidence="2">Uncharacterized protein</fullName>
    </submittedName>
</protein>
<proteinExistence type="predicted"/>
<dbReference type="EMBL" id="CADCWN010000209">
    <property type="protein sequence ID" value="CAA9577482.1"/>
    <property type="molecule type" value="Genomic_DNA"/>
</dbReference>
<evidence type="ECO:0000256" key="1">
    <source>
        <dbReference type="SAM" id="MobiDB-lite"/>
    </source>
</evidence>
<feature type="region of interest" description="Disordered" evidence="1">
    <location>
        <begin position="1"/>
        <end position="38"/>
    </location>
</feature>
<feature type="non-terminal residue" evidence="2">
    <location>
        <position position="1"/>
    </location>
</feature>
<sequence length="38" mass="4322">EPTGKSRGIDLPPRGRAFRGQCTDRRSPTIVLRQDREV</sequence>
<feature type="non-terminal residue" evidence="2">
    <location>
        <position position="38"/>
    </location>
</feature>
<evidence type="ECO:0000313" key="2">
    <source>
        <dbReference type="EMBL" id="CAA9577482.1"/>
    </source>
</evidence>
<reference evidence="2" key="1">
    <citation type="submission" date="2020-02" db="EMBL/GenBank/DDBJ databases">
        <authorList>
            <person name="Meier V. D."/>
        </authorList>
    </citation>
    <scope>NUCLEOTIDE SEQUENCE</scope>
    <source>
        <strain evidence="2">AVDCRST_MAG18</strain>
    </source>
</reference>